<dbReference type="SUPFAM" id="SSF53474">
    <property type="entry name" value="alpha/beta-Hydrolases"/>
    <property type="match status" value="1"/>
</dbReference>
<feature type="domain" description="Carboxylesterase type B" evidence="6">
    <location>
        <begin position="8"/>
        <end position="353"/>
    </location>
</feature>
<evidence type="ECO:0000256" key="4">
    <source>
        <dbReference type="ARBA" id="ARBA00023180"/>
    </source>
</evidence>
<reference evidence="7 8" key="1">
    <citation type="submission" date="2023-02" db="EMBL/GenBank/DDBJ databases">
        <title>LHISI_Scaffold_Assembly.</title>
        <authorList>
            <person name="Stuart O.P."/>
            <person name="Cleave R."/>
            <person name="Magrath M.J.L."/>
            <person name="Mikheyev A.S."/>
        </authorList>
    </citation>
    <scope>NUCLEOTIDE SEQUENCE [LARGE SCALE GENOMIC DNA]</scope>
    <source>
        <strain evidence="7">Daus_M_001</strain>
        <tissue evidence="7">Leg muscle</tissue>
    </source>
</reference>
<evidence type="ECO:0000313" key="8">
    <source>
        <dbReference type="Proteomes" id="UP001159363"/>
    </source>
</evidence>
<evidence type="ECO:0000256" key="2">
    <source>
        <dbReference type="ARBA" id="ARBA00022487"/>
    </source>
</evidence>
<organism evidence="7 8">
    <name type="scientific">Dryococelus australis</name>
    <dbReference type="NCBI Taxonomy" id="614101"/>
    <lineage>
        <taxon>Eukaryota</taxon>
        <taxon>Metazoa</taxon>
        <taxon>Ecdysozoa</taxon>
        <taxon>Arthropoda</taxon>
        <taxon>Hexapoda</taxon>
        <taxon>Insecta</taxon>
        <taxon>Pterygota</taxon>
        <taxon>Neoptera</taxon>
        <taxon>Polyneoptera</taxon>
        <taxon>Phasmatodea</taxon>
        <taxon>Verophasmatodea</taxon>
        <taxon>Anareolatae</taxon>
        <taxon>Phasmatidae</taxon>
        <taxon>Eurycanthinae</taxon>
        <taxon>Dryococelus</taxon>
    </lineage>
</organism>
<proteinExistence type="inferred from homology"/>
<dbReference type="PANTHER" id="PTHR11559">
    <property type="entry name" value="CARBOXYLESTERASE"/>
    <property type="match status" value="1"/>
</dbReference>
<keyword evidence="8" id="KW-1185">Reference proteome</keyword>
<dbReference type="InterPro" id="IPR019826">
    <property type="entry name" value="Carboxylesterase_B_AS"/>
</dbReference>
<dbReference type="Gene3D" id="3.40.50.1820">
    <property type="entry name" value="alpha/beta hydrolase"/>
    <property type="match status" value="1"/>
</dbReference>
<comment type="similarity">
    <text evidence="1 5">Belongs to the type-B carboxylesterase/lipase family.</text>
</comment>
<dbReference type="InterPro" id="IPR029058">
    <property type="entry name" value="AB_hydrolase_fold"/>
</dbReference>
<evidence type="ECO:0000259" key="6">
    <source>
        <dbReference type="Pfam" id="PF00135"/>
    </source>
</evidence>
<name>A0ABQ9GV67_9NEOP</name>
<dbReference type="Pfam" id="PF00135">
    <property type="entry name" value="COesterase"/>
    <property type="match status" value="1"/>
</dbReference>
<keyword evidence="4" id="KW-0325">Glycoprotein</keyword>
<comment type="caution">
    <text evidence="7">The sequence shown here is derived from an EMBL/GenBank/DDBJ whole genome shotgun (WGS) entry which is preliminary data.</text>
</comment>
<keyword evidence="2" id="KW-0719">Serine esterase</keyword>
<gene>
    <name evidence="7" type="ORF">PR048_023762</name>
</gene>
<evidence type="ECO:0000313" key="7">
    <source>
        <dbReference type="EMBL" id="KAJ8875859.1"/>
    </source>
</evidence>
<evidence type="ECO:0000256" key="5">
    <source>
        <dbReference type="RuleBase" id="RU361235"/>
    </source>
</evidence>
<dbReference type="Proteomes" id="UP001159363">
    <property type="component" value="Chromosome 8"/>
</dbReference>
<protein>
    <recommendedName>
        <fullName evidence="5">Carboxylic ester hydrolase</fullName>
        <ecNumber evidence="5">3.1.1.-</ecNumber>
    </recommendedName>
</protein>
<keyword evidence="3 5" id="KW-0378">Hydrolase</keyword>
<evidence type="ECO:0000256" key="1">
    <source>
        <dbReference type="ARBA" id="ARBA00005964"/>
    </source>
</evidence>
<sequence length="374" mass="40780">MTLITRAGFLRVDDTDAPGNAGLKDQTAALRWIQKNIAKFGGNPNNVTIFGESAGGASVHFHVLSPLSKGLFLRAISESGSAMNPWAFVKNTNDRAYRLSYILGKEAHSAAACVQNLRAASANELKSAINKVLTADESTGLISVPFVPSLELQRSGEKPFLLHEPAYIEQHGLFNNVPYMTGANKREGASFATETSMSQPSYWQDINNDLERIVPVDLGLTKGSQKSKEVAQKVKNHYFGDEAISYATRENWINLQTDLLFVLGIVRTTHAHVKYSNSTYNYGDALHGAESVYVVYGGKIEGETSDAAKLARLMGGLWTSFAETGVPSAQDGVTWIPVSQSSFPYLEIDVSPALKYDLEPPSTLLKQPYLLINS</sequence>
<dbReference type="PROSITE" id="PS00122">
    <property type="entry name" value="CARBOXYLESTERASE_B_1"/>
    <property type="match status" value="1"/>
</dbReference>
<evidence type="ECO:0000256" key="3">
    <source>
        <dbReference type="ARBA" id="ARBA00022801"/>
    </source>
</evidence>
<dbReference type="InterPro" id="IPR002018">
    <property type="entry name" value="CarbesteraseB"/>
</dbReference>
<dbReference type="EMBL" id="JARBHB010000009">
    <property type="protein sequence ID" value="KAJ8875859.1"/>
    <property type="molecule type" value="Genomic_DNA"/>
</dbReference>
<accession>A0ABQ9GV67</accession>
<dbReference type="EC" id="3.1.1.-" evidence="5"/>
<dbReference type="InterPro" id="IPR050309">
    <property type="entry name" value="Type-B_Carboxylest/Lipase"/>
</dbReference>